<dbReference type="CDD" id="cd08168">
    <property type="entry name" value="Cytochrom_C3"/>
    <property type="match status" value="1"/>
</dbReference>
<dbReference type="OrthoDB" id="9814800at2"/>
<dbReference type="Gene3D" id="1.10.1130.10">
    <property type="entry name" value="Flavocytochrome C3, Chain A"/>
    <property type="match status" value="1"/>
</dbReference>
<dbReference type="Gene3D" id="2.60.40.2810">
    <property type="match status" value="1"/>
</dbReference>
<dbReference type="InterPro" id="IPR036280">
    <property type="entry name" value="Multihaem_cyt_sf"/>
</dbReference>
<evidence type="ECO:0008006" key="5">
    <source>
        <dbReference type="Google" id="ProtNLM"/>
    </source>
</evidence>
<feature type="region of interest" description="Disordered" evidence="2">
    <location>
        <begin position="29"/>
        <end position="50"/>
    </location>
</feature>
<accession>A0A431WBN3</accession>
<keyword evidence="4" id="KW-1185">Reference proteome</keyword>
<proteinExistence type="predicted"/>
<dbReference type="EMBL" id="RXNV01000003">
    <property type="protein sequence ID" value="RTR32745.1"/>
    <property type="molecule type" value="Genomic_DNA"/>
</dbReference>
<evidence type="ECO:0000256" key="1">
    <source>
        <dbReference type="ARBA" id="ARBA00022729"/>
    </source>
</evidence>
<name>A0A431WBN3_9GAMM</name>
<dbReference type="AlphaFoldDB" id="A0A431WBN3"/>
<dbReference type="Gene3D" id="3.90.10.10">
    <property type="entry name" value="Cytochrome C3"/>
    <property type="match status" value="1"/>
</dbReference>
<gene>
    <name evidence="3" type="ORF">EKG39_10245</name>
</gene>
<dbReference type="SUPFAM" id="SSF48695">
    <property type="entry name" value="Multiheme cytochromes"/>
    <property type="match status" value="1"/>
</dbReference>
<reference evidence="3 4" key="1">
    <citation type="submission" date="2018-12" db="EMBL/GenBank/DDBJ databases">
        <authorList>
            <person name="Yu L."/>
        </authorList>
    </citation>
    <scope>NUCLEOTIDE SEQUENCE [LARGE SCALE GENOMIC DNA]</scope>
    <source>
        <strain evidence="3 4">HAW-EB5</strain>
    </source>
</reference>
<dbReference type="PANTHER" id="PTHR35038:SF8">
    <property type="entry name" value="C-TYPE POLYHEME CYTOCHROME OMCC"/>
    <property type="match status" value="1"/>
</dbReference>
<evidence type="ECO:0000256" key="2">
    <source>
        <dbReference type="SAM" id="MobiDB-lite"/>
    </source>
</evidence>
<evidence type="ECO:0000313" key="4">
    <source>
        <dbReference type="Proteomes" id="UP000282060"/>
    </source>
</evidence>
<keyword evidence="1" id="KW-0732">Signal</keyword>
<protein>
    <recommendedName>
        <fullName evidence="5">Cytochrome c-552/4 domain-containing protein</fullName>
    </recommendedName>
</protein>
<comment type="caution">
    <text evidence="3">The sequence shown here is derived from an EMBL/GenBank/DDBJ whole genome shotgun (WGS) entry which is preliminary data.</text>
</comment>
<dbReference type="RefSeq" id="WP_126505650.1">
    <property type="nucleotide sequence ID" value="NZ_RXNV01000003.1"/>
</dbReference>
<dbReference type="InterPro" id="IPR051829">
    <property type="entry name" value="Multiheme_Cytochr_ET"/>
</dbReference>
<dbReference type="Pfam" id="PF17963">
    <property type="entry name" value="Big_9"/>
    <property type="match status" value="1"/>
</dbReference>
<sequence length="537" mass="57940">MMNINEIHIPYKKLILAGMISLLVACGSDNDDPAPPPPEDNNPPIANPSTAETTIGSSILIDALANDTDPDGDPLTIETVTVTSGAGTALIQDNKILFVSDEVGATILNYTISDGNGGEAESTVTVVVLSDEVALAYVGTDTCVVCHTDKKTYYETGHNFKLTKVNGEKPIYPFSSIPNGILEFFDVNNTLGNPSSWADISYVIGGYKSSTMFIDQNGYIMTGNAVGTFPVPEGTEANAHMTWPWNPNDAPDSHGYDYCGRCHTTGWQDYTEGAGDNRNLNRQDDMPGMGGTFAMTGVQCESCHGAGSEHIKGPTKHNIVKLAEARVTGDYTADDMGYGKAATCQECHTTDDAVRRYPDYQSPFEQKFGGVTLNARLKRTSGFGPEGRRDGRGGRHAATTLIGADPDTGVAMGKKKDFTCSTCHNPHRSENYQDKPGHGDAMVRECTDCHTKEFADVPGSEIASAAHEFIATCTDCHMPSESHLLKIDLEGAKEDPRHFSADGLYMKPWLRAYDSCSGCHADDYDARAAKIGQIHKY</sequence>
<dbReference type="PANTHER" id="PTHR35038">
    <property type="entry name" value="DISSIMILATORY SULFITE REDUCTASE SIRA"/>
    <property type="match status" value="1"/>
</dbReference>
<organism evidence="3 4">
    <name type="scientific">Shewanella atlantica</name>
    <dbReference type="NCBI Taxonomy" id="271099"/>
    <lineage>
        <taxon>Bacteria</taxon>
        <taxon>Pseudomonadati</taxon>
        <taxon>Pseudomonadota</taxon>
        <taxon>Gammaproteobacteria</taxon>
        <taxon>Alteromonadales</taxon>
        <taxon>Shewanellaceae</taxon>
        <taxon>Shewanella</taxon>
    </lineage>
</organism>
<dbReference type="Proteomes" id="UP000282060">
    <property type="component" value="Unassembled WGS sequence"/>
</dbReference>
<evidence type="ECO:0000313" key="3">
    <source>
        <dbReference type="EMBL" id="RTR32745.1"/>
    </source>
</evidence>